<dbReference type="GO" id="GO:0003677">
    <property type="term" value="F:DNA binding"/>
    <property type="evidence" value="ECO:0007669"/>
    <property type="project" value="UniProtKB-KW"/>
</dbReference>
<evidence type="ECO:0000256" key="6">
    <source>
        <dbReference type="ARBA" id="ARBA00023242"/>
    </source>
</evidence>
<gene>
    <name evidence="8" type="ORF">ATEIFO6365_0014028400</name>
</gene>
<evidence type="ECO:0000256" key="1">
    <source>
        <dbReference type="ARBA" id="ARBA00008343"/>
    </source>
</evidence>
<dbReference type="Gene3D" id="4.10.240.10">
    <property type="entry name" value="Zn(2)-C6 fungal-type DNA-binding domain"/>
    <property type="match status" value="1"/>
</dbReference>
<keyword evidence="7" id="KW-0326">Glycosidase</keyword>
<keyword evidence="5" id="KW-0804">Transcription</keyword>
<dbReference type="InterPro" id="IPR001138">
    <property type="entry name" value="Zn2Cys6_DnaBD"/>
</dbReference>
<keyword evidence="2" id="KW-0378">Hydrolase</keyword>
<dbReference type="Proteomes" id="UP000452235">
    <property type="component" value="Unassembled WGS sequence"/>
</dbReference>
<keyword evidence="9" id="KW-1185">Reference proteome</keyword>
<dbReference type="EMBL" id="BLJY01000014">
    <property type="protein sequence ID" value="GFF21352.1"/>
    <property type="molecule type" value="Genomic_DNA"/>
</dbReference>
<dbReference type="GO" id="GO:0008270">
    <property type="term" value="F:zinc ion binding"/>
    <property type="evidence" value="ECO:0007669"/>
    <property type="project" value="InterPro"/>
</dbReference>
<dbReference type="PANTHER" id="PTHR47784:SF5">
    <property type="entry name" value="STEROL UPTAKE CONTROL PROTEIN 2"/>
    <property type="match status" value="1"/>
</dbReference>
<proteinExistence type="inferred from homology"/>
<dbReference type="PROSITE" id="PS00463">
    <property type="entry name" value="ZN2_CY6_FUNGAL_1"/>
    <property type="match status" value="1"/>
</dbReference>
<evidence type="ECO:0000313" key="9">
    <source>
        <dbReference type="Proteomes" id="UP000452235"/>
    </source>
</evidence>
<keyword evidence="4" id="KW-0238">DNA-binding</keyword>
<dbReference type="CDD" id="cd00067">
    <property type="entry name" value="GAL4"/>
    <property type="match status" value="1"/>
</dbReference>
<accession>A0A5M3Z4Z9</accession>
<dbReference type="PROSITE" id="PS00764">
    <property type="entry name" value="ENDONUCLEASE_III_1"/>
    <property type="match status" value="1"/>
</dbReference>
<dbReference type="VEuPathDB" id="FungiDB:ATEG_07304"/>
<dbReference type="InterPro" id="IPR004035">
    <property type="entry name" value="Endouclease-III_FeS-bd_BS"/>
</dbReference>
<dbReference type="GO" id="GO:0001228">
    <property type="term" value="F:DNA-binding transcription activator activity, RNA polymerase II-specific"/>
    <property type="evidence" value="ECO:0007669"/>
    <property type="project" value="TreeGrafter"/>
</dbReference>
<sequence length="394" mass="44622">MSRRRTHRKSRGGCHECKRRRVKCDEVRPKCSNCQKREECCSYPAPSFLEWGKEHPKDHKKSHPRPSSLSEEYAFSAFEKLGSAHHATGLTTELNMTQLELVAHWCHVAYKSLSRNEETDPVWSQYVMEEAVAWPFLMHGILSLSALHLARLRPDNRATYLSLSVAHQGPGLSSFREQVLQITPGNAKAMFVFSSIVVAFAFGYSVTASPQDQGLEIHTTSLEELLRVLFLARGVIHISKVASEWIQESNLAPIFNFKHPDVAVPDDVAHALDTLDALNLRCQSDSLTDTREAYQKAIGELRVLSYTVFSGHPTLTLAVGWAIRLSKEVLQDLQTHEPLALVILAHYCVFLHFERGHWCLDGWGAAVMRDIWQSLDDNWKPHVRWAMSKISESS</sequence>
<evidence type="ECO:0000256" key="3">
    <source>
        <dbReference type="ARBA" id="ARBA00023015"/>
    </source>
</evidence>
<dbReference type="InterPro" id="IPR036864">
    <property type="entry name" value="Zn2-C6_fun-type_DNA-bd_sf"/>
</dbReference>
<dbReference type="PROSITE" id="PS50048">
    <property type="entry name" value="ZN2_CY6_FUNGAL_2"/>
    <property type="match status" value="1"/>
</dbReference>
<name>A0A5M3Z4Z9_ASPTE</name>
<comment type="similarity">
    <text evidence="1">Belongs to the Nth/MutY family.</text>
</comment>
<organism evidence="8 9">
    <name type="scientific">Aspergillus terreus</name>
    <dbReference type="NCBI Taxonomy" id="33178"/>
    <lineage>
        <taxon>Eukaryota</taxon>
        <taxon>Fungi</taxon>
        <taxon>Dikarya</taxon>
        <taxon>Ascomycota</taxon>
        <taxon>Pezizomycotina</taxon>
        <taxon>Eurotiomycetes</taxon>
        <taxon>Eurotiomycetidae</taxon>
        <taxon>Eurotiales</taxon>
        <taxon>Aspergillaceae</taxon>
        <taxon>Aspergillus</taxon>
        <taxon>Aspergillus subgen. Circumdati</taxon>
    </lineage>
</organism>
<reference evidence="8 9" key="1">
    <citation type="submission" date="2020-01" db="EMBL/GenBank/DDBJ databases">
        <title>Aspergillus terreus IFO 6365 whole genome shotgun sequence.</title>
        <authorList>
            <person name="Kanamasa S."/>
            <person name="Takahashi H."/>
        </authorList>
    </citation>
    <scope>NUCLEOTIDE SEQUENCE [LARGE SCALE GENOMIC DNA]</scope>
    <source>
        <strain evidence="8 9">IFO 6365</strain>
    </source>
</reference>
<evidence type="ECO:0000256" key="7">
    <source>
        <dbReference type="ARBA" id="ARBA00023295"/>
    </source>
</evidence>
<evidence type="ECO:0000256" key="5">
    <source>
        <dbReference type="ARBA" id="ARBA00023163"/>
    </source>
</evidence>
<dbReference type="SMART" id="SM00066">
    <property type="entry name" value="GAL4"/>
    <property type="match status" value="1"/>
</dbReference>
<evidence type="ECO:0000256" key="2">
    <source>
        <dbReference type="ARBA" id="ARBA00022801"/>
    </source>
</evidence>
<dbReference type="AlphaFoldDB" id="A0A5M3Z4Z9"/>
<dbReference type="PANTHER" id="PTHR47784">
    <property type="entry name" value="STEROL UPTAKE CONTROL PROTEIN 2"/>
    <property type="match status" value="1"/>
</dbReference>
<evidence type="ECO:0000256" key="4">
    <source>
        <dbReference type="ARBA" id="ARBA00023125"/>
    </source>
</evidence>
<keyword evidence="6" id="KW-0539">Nucleus</keyword>
<dbReference type="SUPFAM" id="SSF57701">
    <property type="entry name" value="Zn2/Cys6 DNA-binding domain"/>
    <property type="match status" value="1"/>
</dbReference>
<evidence type="ECO:0000313" key="8">
    <source>
        <dbReference type="EMBL" id="GFF21352.1"/>
    </source>
</evidence>
<dbReference type="Pfam" id="PF00172">
    <property type="entry name" value="Zn_clus"/>
    <property type="match status" value="1"/>
</dbReference>
<keyword evidence="3" id="KW-0805">Transcription regulation</keyword>
<dbReference type="OrthoDB" id="4937900at2759"/>
<protein>
    <submittedName>
        <fullName evidence="8">C6 zinc finger domain protein</fullName>
    </submittedName>
</protein>
<comment type="caution">
    <text evidence="8">The sequence shown here is derived from an EMBL/GenBank/DDBJ whole genome shotgun (WGS) entry which is preliminary data.</text>
</comment>
<dbReference type="InterPro" id="IPR053157">
    <property type="entry name" value="Sterol_Uptake_Regulator"/>
</dbReference>
<dbReference type="GO" id="GO:0016798">
    <property type="term" value="F:hydrolase activity, acting on glycosyl bonds"/>
    <property type="evidence" value="ECO:0007669"/>
    <property type="project" value="UniProtKB-KW"/>
</dbReference>